<evidence type="ECO:0000313" key="1">
    <source>
        <dbReference type="EMBL" id="CAG8647415.1"/>
    </source>
</evidence>
<name>A0ACA9NEV5_9GLOM</name>
<feature type="non-terminal residue" evidence="1">
    <location>
        <position position="1"/>
    </location>
</feature>
<accession>A0ACA9NEV5</accession>
<dbReference type="Proteomes" id="UP000789860">
    <property type="component" value="Unassembled WGS sequence"/>
</dbReference>
<evidence type="ECO:0000313" key="2">
    <source>
        <dbReference type="Proteomes" id="UP000789860"/>
    </source>
</evidence>
<organism evidence="1 2">
    <name type="scientific">Scutellospora calospora</name>
    <dbReference type="NCBI Taxonomy" id="85575"/>
    <lineage>
        <taxon>Eukaryota</taxon>
        <taxon>Fungi</taxon>
        <taxon>Fungi incertae sedis</taxon>
        <taxon>Mucoromycota</taxon>
        <taxon>Glomeromycotina</taxon>
        <taxon>Glomeromycetes</taxon>
        <taxon>Diversisporales</taxon>
        <taxon>Gigasporaceae</taxon>
        <taxon>Scutellospora</taxon>
    </lineage>
</organism>
<gene>
    <name evidence="1" type="ORF">SCALOS_LOCUS8543</name>
</gene>
<keyword evidence="2" id="KW-1185">Reference proteome</keyword>
<dbReference type="EMBL" id="CAJVPM010022940">
    <property type="protein sequence ID" value="CAG8647415.1"/>
    <property type="molecule type" value="Genomic_DNA"/>
</dbReference>
<sequence length="203" mass="23596">DRWRGRDLWDAYHSSLRDEPRKQCWGTGAFGGNQPDKKRAKNWNNTCSCTQIYINHPIVSGILNGTKNNVNETITGDAFNVKRNNQAEDNGECSKRTKIDQYFPAHTMISPPLLQETSEINVDSLDFNDVENSYSQELSLAECLYTDKEWSTMEWIWEKVPLLFFSWFILPIDMEILTIKSILDRKEDNLHNLWITISETPFA</sequence>
<protein>
    <submittedName>
        <fullName evidence="1">146_t:CDS:1</fullName>
    </submittedName>
</protein>
<comment type="caution">
    <text evidence="1">The sequence shown here is derived from an EMBL/GenBank/DDBJ whole genome shotgun (WGS) entry which is preliminary data.</text>
</comment>
<feature type="non-terminal residue" evidence="1">
    <location>
        <position position="203"/>
    </location>
</feature>
<proteinExistence type="predicted"/>
<reference evidence="1" key="1">
    <citation type="submission" date="2021-06" db="EMBL/GenBank/DDBJ databases">
        <authorList>
            <person name="Kallberg Y."/>
            <person name="Tangrot J."/>
            <person name="Rosling A."/>
        </authorList>
    </citation>
    <scope>NUCLEOTIDE SEQUENCE</scope>
    <source>
        <strain evidence="1">AU212A</strain>
    </source>
</reference>